<sequence length="285" mass="33839">MTIKLTKIEKEFASSLEELEEEFDKLLISKSAQYDQPLHLLKTYYMYMCFIADKPFLNKRHPTDKILFAKTSTDIFGIYNCLKSGCIYQALVIFRGLVETNVTTKFIYQDYTHRTQLYYEHKYIEKYQQYEKNPETVREVDIEVITKKYNEIKDKYSRNSFWYTKSLKEIIQKDTKLKSKYNRPTIRAMADVAGMLDEYDSTYSMTSKATHGSSLLEHLFVRENRLTTSPNYDEEWFNNILGLSVHYAHGILKTILENEKLGNIIYVDYSQQLLFYSIYQGHKLN</sequence>
<accession>A0AB37Z1N2</accession>
<dbReference type="Pfam" id="PF18928">
    <property type="entry name" value="DUF5677"/>
    <property type="match status" value="1"/>
</dbReference>
<comment type="caution">
    <text evidence="1">The sequence shown here is derived from an EMBL/GenBank/DDBJ whole genome shotgun (WGS) entry which is preliminary data.</text>
</comment>
<reference evidence="1 2" key="1">
    <citation type="submission" date="2016-08" db="EMBL/GenBank/DDBJ databases">
        <authorList>
            <person name="Loux V."/>
            <person name="Rue O."/>
        </authorList>
    </citation>
    <scope>NUCLEOTIDE SEQUENCE [LARGE SCALE GENOMIC DNA]</scope>
    <source>
        <strain evidence="1 2">WSBC_10311</strain>
    </source>
</reference>
<evidence type="ECO:0000313" key="2">
    <source>
        <dbReference type="Proteomes" id="UP000195728"/>
    </source>
</evidence>
<dbReference type="AlphaFoldDB" id="A0AB37Z1N2"/>
<dbReference type="Proteomes" id="UP000195728">
    <property type="component" value="Unassembled WGS sequence"/>
</dbReference>
<proteinExistence type="predicted"/>
<dbReference type="InterPro" id="IPR043733">
    <property type="entry name" value="DUF5677"/>
</dbReference>
<protein>
    <submittedName>
        <fullName evidence="1">Uncharacterized protein</fullName>
    </submittedName>
</protein>
<gene>
    <name evidence="1" type="ORF">BC10311_06220</name>
</gene>
<organism evidence="1 2">
    <name type="scientific">Bacillus wiedmannii</name>
    <dbReference type="NCBI Taxonomy" id="1890302"/>
    <lineage>
        <taxon>Bacteria</taxon>
        <taxon>Bacillati</taxon>
        <taxon>Bacillota</taxon>
        <taxon>Bacilli</taxon>
        <taxon>Bacillales</taxon>
        <taxon>Bacillaceae</taxon>
        <taxon>Bacillus</taxon>
        <taxon>Bacillus cereus group</taxon>
    </lineage>
</organism>
<evidence type="ECO:0000313" key="1">
    <source>
        <dbReference type="EMBL" id="SCC68954.1"/>
    </source>
</evidence>
<name>A0AB37Z1N2_9BACI</name>
<dbReference type="EMBL" id="FMBG01000025">
    <property type="protein sequence ID" value="SCC68954.1"/>
    <property type="molecule type" value="Genomic_DNA"/>
</dbReference>
<dbReference type="RefSeq" id="WP_088107565.1">
    <property type="nucleotide sequence ID" value="NZ_FMBG01000025.1"/>
</dbReference>